<dbReference type="GO" id="GO:0016491">
    <property type="term" value="F:oxidoreductase activity"/>
    <property type="evidence" value="ECO:0007669"/>
    <property type="project" value="UniProtKB-KW"/>
</dbReference>
<dbReference type="PANTHER" id="PTHR43157:SF31">
    <property type="entry name" value="PHOSPHATIDYLINOSITOL-GLYCAN BIOSYNTHESIS CLASS F PROTEIN"/>
    <property type="match status" value="1"/>
</dbReference>
<organism evidence="3 4">
    <name type="scientific">Penicillium alfredii</name>
    <dbReference type="NCBI Taxonomy" id="1506179"/>
    <lineage>
        <taxon>Eukaryota</taxon>
        <taxon>Fungi</taxon>
        <taxon>Dikarya</taxon>
        <taxon>Ascomycota</taxon>
        <taxon>Pezizomycotina</taxon>
        <taxon>Eurotiomycetes</taxon>
        <taxon>Eurotiomycetidae</taxon>
        <taxon>Eurotiales</taxon>
        <taxon>Aspergillaceae</taxon>
        <taxon>Penicillium</taxon>
    </lineage>
</organism>
<dbReference type="RefSeq" id="XP_056509981.1">
    <property type="nucleotide sequence ID" value="XM_056657181.1"/>
</dbReference>
<comment type="similarity">
    <text evidence="1">Belongs to the short-chain dehydrogenases/reductases (SDR) family.</text>
</comment>
<reference evidence="3" key="2">
    <citation type="journal article" date="2023" name="IMA Fungus">
        <title>Comparative genomic study of the Penicillium genus elucidates a diverse pangenome and 15 lateral gene transfer events.</title>
        <authorList>
            <person name="Petersen C."/>
            <person name="Sorensen T."/>
            <person name="Nielsen M.R."/>
            <person name="Sondergaard T.E."/>
            <person name="Sorensen J.L."/>
            <person name="Fitzpatrick D.A."/>
            <person name="Frisvad J.C."/>
            <person name="Nielsen K.L."/>
        </authorList>
    </citation>
    <scope>NUCLEOTIDE SEQUENCE</scope>
    <source>
        <strain evidence="3">IBT 34128</strain>
    </source>
</reference>
<gene>
    <name evidence="3" type="ORF">NUU61_006654</name>
</gene>
<dbReference type="OrthoDB" id="191139at2759"/>
<accession>A0A9W9K3J5</accession>
<dbReference type="PANTHER" id="PTHR43157">
    <property type="entry name" value="PHOSPHATIDYLINOSITOL-GLYCAN BIOSYNTHESIS CLASS F PROTEIN-RELATED"/>
    <property type="match status" value="1"/>
</dbReference>
<dbReference type="GeneID" id="81396350"/>
<dbReference type="Proteomes" id="UP001141434">
    <property type="component" value="Unassembled WGS sequence"/>
</dbReference>
<dbReference type="SUPFAM" id="SSF51735">
    <property type="entry name" value="NAD(P)-binding Rossmann-fold domains"/>
    <property type="match status" value="1"/>
</dbReference>
<keyword evidence="2" id="KW-0560">Oxidoreductase</keyword>
<reference evidence="3" key="1">
    <citation type="submission" date="2022-11" db="EMBL/GenBank/DDBJ databases">
        <authorList>
            <person name="Petersen C."/>
        </authorList>
    </citation>
    <scope>NUCLEOTIDE SEQUENCE</scope>
    <source>
        <strain evidence="3">IBT 34128</strain>
    </source>
</reference>
<evidence type="ECO:0000313" key="4">
    <source>
        <dbReference type="Proteomes" id="UP001141434"/>
    </source>
</evidence>
<dbReference type="InterPro" id="IPR002347">
    <property type="entry name" value="SDR_fam"/>
</dbReference>
<dbReference type="Gene3D" id="3.40.50.720">
    <property type="entry name" value="NAD(P)-binding Rossmann-like Domain"/>
    <property type="match status" value="1"/>
</dbReference>
<dbReference type="AlphaFoldDB" id="A0A9W9K3J5"/>
<dbReference type="EMBL" id="JAPMSZ010000009">
    <property type="protein sequence ID" value="KAJ5091784.1"/>
    <property type="molecule type" value="Genomic_DNA"/>
</dbReference>
<dbReference type="Pfam" id="PF00106">
    <property type="entry name" value="adh_short"/>
    <property type="match status" value="1"/>
</dbReference>
<name>A0A9W9K3J5_9EURO</name>
<protein>
    <submittedName>
        <fullName evidence="3">Short-chain dehydrogenase/reductase SDR</fullName>
    </submittedName>
</protein>
<evidence type="ECO:0000256" key="2">
    <source>
        <dbReference type="ARBA" id="ARBA00023002"/>
    </source>
</evidence>
<keyword evidence="4" id="KW-1185">Reference proteome</keyword>
<comment type="caution">
    <text evidence="3">The sequence shown here is derived from an EMBL/GenBank/DDBJ whole genome shotgun (WGS) entry which is preliminary data.</text>
</comment>
<dbReference type="InterPro" id="IPR036291">
    <property type="entry name" value="NAD(P)-bd_dom_sf"/>
</dbReference>
<evidence type="ECO:0000256" key="1">
    <source>
        <dbReference type="ARBA" id="ARBA00006484"/>
    </source>
</evidence>
<proteinExistence type="inferred from homology"/>
<sequence length="323" mass="35076">MSPKQILPSEAILEKYGKALAGKAVLITGVADNSIAGELALQVSSADPKLLILSARAESRVAPIMEKVRTTKPNVATRFLKMDLSDLSTVRKAAESDLADVPQIDHLVCLAGVMGPPYSQTKDGLELQFGVNYVANFLLVKLLLPKVRAAGPSSSVVVMSSSVVRTCKVHFEDIGFSNGETYHPVVAYGQSNVARVMFVKQLAKKMQGEGIRIFSIDPGAVLSGLQRHFPAEFVAQVEEMKKAGPAIDADGRRYDYPPWTGRSEGAATVITGMIDPTIAEYNGAFLNQNAVANDELHAHINDENNWTRLWALTEELIHEEFSL</sequence>
<evidence type="ECO:0000313" key="3">
    <source>
        <dbReference type="EMBL" id="KAJ5091784.1"/>
    </source>
</evidence>